<feature type="compositionally biased region" description="Basic and acidic residues" evidence="1">
    <location>
        <begin position="330"/>
        <end position="343"/>
    </location>
</feature>
<evidence type="ECO:0000313" key="2">
    <source>
        <dbReference type="EMBL" id="AXA37337.1"/>
    </source>
</evidence>
<evidence type="ECO:0000256" key="1">
    <source>
        <dbReference type="SAM" id="MobiDB-lite"/>
    </source>
</evidence>
<sequence>MKIIPALIGMLCATTGWAKPIWHPPLELRASSDSPALLCFTDRSSVLCRELDEDVWTDTRILDAMKKFHATQIEAHAKGSDALFTKFEVPWVPTLILWDGQKQLRRLERESDRQQILGFLQGKVIAQTGGNAMGGGAAASTGVDLTCEIDPSGDNASGNLDITQLCAGLVGDNLQIQITCAAAPELRTAANYNIFVNADGNEDTGAQTGGGSGADRLIQGAFVYKFSGSTPAEWKWDKVGAANLEVRGKTLVVSVPTNALGLAGTPRVWVGSQTPDFKPADWAPQTGPLALPGMGGAAASSAARASNASAASGASSQSSPASAASSAPELKGEAKATLEDPKGDAPALFDIQTVNAALDGDKLLIQFVLGGKAPLNSLHIFINADKQDNTGYSDGAHPGAEFMIEGTTFYKHKADAGTGWGWDASGALTPPPVQQGNTVTYTIPCSRVGLTKGSTISVWFATTDATWNTADTAPDSGGWTYPQK</sequence>
<reference evidence="2 3" key="1">
    <citation type="submission" date="2018-05" db="EMBL/GenBank/DDBJ databases">
        <title>A metagenomic window into the 2 km-deep terrestrial subsurface aquifer revealed taxonomically and functionally diverse microbial community comprising novel uncultured bacterial lineages.</title>
        <authorList>
            <person name="Kadnikov V.V."/>
            <person name="Mardanov A.V."/>
            <person name="Beletsky A.V."/>
            <person name="Banks D."/>
            <person name="Pimenov N.V."/>
            <person name="Frank Y.A."/>
            <person name="Karnachuk O.V."/>
            <person name="Ravin N.V."/>
        </authorList>
    </citation>
    <scope>NUCLEOTIDE SEQUENCE [LARGE SCALE GENOMIC DNA]</scope>
    <source>
        <strain evidence="2">BY</strain>
    </source>
</reference>
<dbReference type="Gene3D" id="3.40.30.10">
    <property type="entry name" value="Glutaredoxin"/>
    <property type="match status" value="1"/>
</dbReference>
<proteinExistence type="predicted"/>
<gene>
    <name evidence="2" type="ORF">BRCON_2595</name>
</gene>
<dbReference type="KEGG" id="schv:BRCON_2595"/>
<dbReference type="InterPro" id="IPR036249">
    <property type="entry name" value="Thioredoxin-like_sf"/>
</dbReference>
<feature type="compositionally biased region" description="Low complexity" evidence="1">
    <location>
        <begin position="311"/>
        <end position="327"/>
    </location>
</feature>
<evidence type="ECO:0000313" key="3">
    <source>
        <dbReference type="Proteomes" id="UP000262583"/>
    </source>
</evidence>
<organism evidence="2 3">
    <name type="scientific">Sumerlaea chitinivorans</name>
    <dbReference type="NCBI Taxonomy" id="2250252"/>
    <lineage>
        <taxon>Bacteria</taxon>
        <taxon>Candidatus Sumerlaeota</taxon>
        <taxon>Candidatus Sumerlaeia</taxon>
        <taxon>Candidatus Sumerlaeales</taxon>
        <taxon>Candidatus Sumerlaeaceae</taxon>
        <taxon>Candidatus Sumerlaea</taxon>
    </lineage>
</organism>
<accession>A0A2Z4Y7V3</accession>
<dbReference type="AlphaFoldDB" id="A0A2Z4Y7V3"/>
<dbReference type="SUPFAM" id="SSF52833">
    <property type="entry name" value="Thioredoxin-like"/>
    <property type="match status" value="1"/>
</dbReference>
<protein>
    <submittedName>
        <fullName evidence="2">Uncharacterized protein</fullName>
    </submittedName>
</protein>
<feature type="region of interest" description="Disordered" evidence="1">
    <location>
        <begin position="311"/>
        <end position="344"/>
    </location>
</feature>
<name>A0A2Z4Y7V3_SUMC1</name>
<dbReference type="EMBL" id="CP030759">
    <property type="protein sequence ID" value="AXA37337.1"/>
    <property type="molecule type" value="Genomic_DNA"/>
</dbReference>
<dbReference type="Proteomes" id="UP000262583">
    <property type="component" value="Chromosome"/>
</dbReference>